<feature type="transmembrane region" description="Helical" evidence="7">
    <location>
        <begin position="230"/>
        <end position="263"/>
    </location>
</feature>
<keyword evidence="6 7" id="KW-0472">Membrane</keyword>
<evidence type="ECO:0000256" key="5">
    <source>
        <dbReference type="ARBA" id="ARBA00022989"/>
    </source>
</evidence>
<keyword evidence="3" id="KW-0813">Transport</keyword>
<evidence type="ECO:0000256" key="2">
    <source>
        <dbReference type="ARBA" id="ARBA00005551"/>
    </source>
</evidence>
<dbReference type="InterPro" id="IPR003148">
    <property type="entry name" value="RCK_N"/>
</dbReference>
<name>A0A235ESN4_9BURK</name>
<comment type="subcellular location">
    <subcellularLocation>
        <location evidence="1">Membrane</location>
        <topology evidence="1">Multi-pass membrane protein</topology>
    </subcellularLocation>
</comment>
<dbReference type="OrthoDB" id="9781411at2"/>
<evidence type="ECO:0000256" key="7">
    <source>
        <dbReference type="SAM" id="Phobius"/>
    </source>
</evidence>
<comment type="similarity">
    <text evidence="2">Belongs to the monovalent cation:proton antiporter 2 (CPA2) transporter (TC 2.A.37) family.</text>
</comment>
<dbReference type="GO" id="GO:0016020">
    <property type="term" value="C:membrane"/>
    <property type="evidence" value="ECO:0007669"/>
    <property type="project" value="UniProtKB-SubCell"/>
</dbReference>
<dbReference type="Gene3D" id="1.20.1530.20">
    <property type="match status" value="1"/>
</dbReference>
<dbReference type="GO" id="GO:1902600">
    <property type="term" value="P:proton transmembrane transport"/>
    <property type="evidence" value="ECO:0007669"/>
    <property type="project" value="InterPro"/>
</dbReference>
<keyword evidence="10" id="KW-1185">Reference proteome</keyword>
<dbReference type="Pfam" id="PF00999">
    <property type="entry name" value="Na_H_Exchanger"/>
    <property type="match status" value="1"/>
</dbReference>
<keyword evidence="4 7" id="KW-0812">Transmembrane</keyword>
<evidence type="ECO:0000259" key="8">
    <source>
        <dbReference type="PROSITE" id="PS51201"/>
    </source>
</evidence>
<feature type="domain" description="RCK N-terminal" evidence="8">
    <location>
        <begin position="427"/>
        <end position="544"/>
    </location>
</feature>
<evidence type="ECO:0000256" key="4">
    <source>
        <dbReference type="ARBA" id="ARBA00022692"/>
    </source>
</evidence>
<protein>
    <submittedName>
        <fullName evidence="9">Sodium:proton antiporter</fullName>
    </submittedName>
</protein>
<feature type="transmembrane region" description="Helical" evidence="7">
    <location>
        <begin position="33"/>
        <end position="51"/>
    </location>
</feature>
<dbReference type="PROSITE" id="PS51201">
    <property type="entry name" value="RCK_N"/>
    <property type="match status" value="1"/>
</dbReference>
<feature type="transmembrane region" description="Helical" evidence="7">
    <location>
        <begin position="91"/>
        <end position="112"/>
    </location>
</feature>
<feature type="transmembrane region" description="Helical" evidence="7">
    <location>
        <begin position="308"/>
        <end position="332"/>
    </location>
</feature>
<dbReference type="Pfam" id="PF02254">
    <property type="entry name" value="TrkA_N"/>
    <property type="match status" value="1"/>
</dbReference>
<dbReference type="GO" id="GO:0006813">
    <property type="term" value="P:potassium ion transport"/>
    <property type="evidence" value="ECO:0007669"/>
    <property type="project" value="InterPro"/>
</dbReference>
<feature type="transmembrane region" description="Helical" evidence="7">
    <location>
        <begin position="344"/>
        <end position="364"/>
    </location>
</feature>
<dbReference type="GO" id="GO:0015297">
    <property type="term" value="F:antiporter activity"/>
    <property type="evidence" value="ECO:0007669"/>
    <property type="project" value="InterPro"/>
</dbReference>
<dbReference type="InterPro" id="IPR006153">
    <property type="entry name" value="Cation/H_exchanger_TM"/>
</dbReference>
<dbReference type="Gene3D" id="3.40.50.720">
    <property type="entry name" value="NAD(P)-binding Rossmann-like Domain"/>
    <property type="match status" value="1"/>
</dbReference>
<sequence length="579" mass="61095">MPHSVSLIHTIAAALGLALALGFLATRLRLPALVGYLLAGVAIGPFTPGFVADAAMASQLAEIGVMLLMFGVGLHFSLGDLLAVRKIAVPGAVVQMMVATALGTALATWWGWSLGGALVLGLSLSVASTVVLLRALETLGILDSYTGRIAVGWLVVEDLAMVLVLVLLPPLAGWLGNSAGAELDAAQLGRTVGWTLLQVGGFVALMLLVGRRLFPWVLWQVARTGSRELFTLCVVAAAVGIAFGSAALFGVSFALGAFFAGMVMRESEFAHRAAHESLPLRDAFAVLFFVSVGMLFNPAVLWERPLQVLAVVAIIMVGKTLAAAALVLAFRYPLNTALTVSASLAQIGEFSFILVALGATLGLLPPEGASLVLAGALISMALNPLLFHAIAPLQDWLRARSAWARRLEQRDDPLAELPMSTDSRYLARQVVLVGYGRVGRRVASALAAHDIPFVVAEQNRELVESLRAEGIAAVFGDAVEPAVLIQAHIARAAMLVIATPDSLNVRQIIATAVTLNPAIETVVRSHSEDEARRLVQECDGTVVFLAEDALAQLMSHHVLERSRARQVRSTGPAPLHGPV</sequence>
<feature type="transmembrane region" description="Helical" evidence="7">
    <location>
        <begin position="283"/>
        <end position="301"/>
    </location>
</feature>
<feature type="transmembrane region" description="Helical" evidence="7">
    <location>
        <begin position="149"/>
        <end position="172"/>
    </location>
</feature>
<dbReference type="InterPro" id="IPR036291">
    <property type="entry name" value="NAD(P)-bd_dom_sf"/>
</dbReference>
<evidence type="ECO:0000256" key="3">
    <source>
        <dbReference type="ARBA" id="ARBA00022448"/>
    </source>
</evidence>
<gene>
    <name evidence="9" type="ORF">CBY09_07070</name>
</gene>
<organism evidence="9 10">
    <name type="scientific">Acidovorax kalamii</name>
    <dbReference type="NCBI Taxonomy" id="2004485"/>
    <lineage>
        <taxon>Bacteria</taxon>
        <taxon>Pseudomonadati</taxon>
        <taxon>Pseudomonadota</taxon>
        <taxon>Betaproteobacteria</taxon>
        <taxon>Burkholderiales</taxon>
        <taxon>Comamonadaceae</taxon>
        <taxon>Acidovorax</taxon>
    </lineage>
</organism>
<reference evidence="9 10" key="1">
    <citation type="submission" date="2017-07" db="EMBL/GenBank/DDBJ databases">
        <title>Acidovorax KNDSW TSA 6 genome sequence and assembly.</title>
        <authorList>
            <person name="Mayilraj S."/>
        </authorList>
    </citation>
    <scope>NUCLEOTIDE SEQUENCE [LARGE SCALE GENOMIC DNA]</scope>
    <source>
        <strain evidence="9 10">KNDSW-TSA6</strain>
    </source>
</reference>
<feature type="transmembrane region" description="Helical" evidence="7">
    <location>
        <begin position="118"/>
        <end position="137"/>
    </location>
</feature>
<dbReference type="SUPFAM" id="SSF51735">
    <property type="entry name" value="NAD(P)-binding Rossmann-fold domains"/>
    <property type="match status" value="1"/>
</dbReference>
<comment type="caution">
    <text evidence="9">The sequence shown here is derived from an EMBL/GenBank/DDBJ whole genome shotgun (WGS) entry which is preliminary data.</text>
</comment>
<evidence type="ECO:0000313" key="9">
    <source>
        <dbReference type="EMBL" id="OYD51557.1"/>
    </source>
</evidence>
<dbReference type="RefSeq" id="WP_094287770.1">
    <property type="nucleotide sequence ID" value="NZ_NOIG01000004.1"/>
</dbReference>
<feature type="transmembrane region" description="Helical" evidence="7">
    <location>
        <begin position="371"/>
        <end position="391"/>
    </location>
</feature>
<dbReference type="EMBL" id="NOIG01000004">
    <property type="protein sequence ID" value="OYD51557.1"/>
    <property type="molecule type" value="Genomic_DNA"/>
</dbReference>
<evidence type="ECO:0000256" key="6">
    <source>
        <dbReference type="ARBA" id="ARBA00023136"/>
    </source>
</evidence>
<dbReference type="PANTHER" id="PTHR42751">
    <property type="entry name" value="SODIUM/HYDROGEN EXCHANGER FAMILY/TRKA DOMAIN PROTEIN"/>
    <property type="match status" value="1"/>
</dbReference>
<feature type="transmembrane region" description="Helical" evidence="7">
    <location>
        <begin position="63"/>
        <end position="84"/>
    </location>
</feature>
<evidence type="ECO:0000313" key="10">
    <source>
        <dbReference type="Proteomes" id="UP000215441"/>
    </source>
</evidence>
<accession>A0A235ESN4</accession>
<feature type="transmembrane region" description="Helical" evidence="7">
    <location>
        <begin position="6"/>
        <end position="26"/>
    </location>
</feature>
<dbReference type="Proteomes" id="UP000215441">
    <property type="component" value="Unassembled WGS sequence"/>
</dbReference>
<evidence type="ECO:0000256" key="1">
    <source>
        <dbReference type="ARBA" id="ARBA00004141"/>
    </source>
</evidence>
<dbReference type="PANTHER" id="PTHR42751:SF1">
    <property type="entry name" value="CATION_PROTON ANTIPORTER YBAL-RELATED"/>
    <property type="match status" value="1"/>
</dbReference>
<feature type="transmembrane region" description="Helical" evidence="7">
    <location>
        <begin position="192"/>
        <end position="209"/>
    </location>
</feature>
<dbReference type="InterPro" id="IPR038770">
    <property type="entry name" value="Na+/solute_symporter_sf"/>
</dbReference>
<keyword evidence="5 7" id="KW-1133">Transmembrane helix</keyword>
<dbReference type="AlphaFoldDB" id="A0A235ESN4"/>
<proteinExistence type="inferred from homology"/>